<protein>
    <submittedName>
        <fullName evidence="2">Uncharacterized protein</fullName>
    </submittedName>
</protein>
<evidence type="ECO:0000256" key="1">
    <source>
        <dbReference type="SAM" id="SignalP"/>
    </source>
</evidence>
<evidence type="ECO:0000313" key="3">
    <source>
        <dbReference type="Proteomes" id="UP000310532"/>
    </source>
</evidence>
<dbReference type="PROSITE" id="PS51257">
    <property type="entry name" value="PROKAR_LIPOPROTEIN"/>
    <property type="match status" value="1"/>
</dbReference>
<feature type="chain" id="PRO_5020326096" evidence="1">
    <location>
        <begin position="18"/>
        <end position="271"/>
    </location>
</feature>
<reference evidence="2 3" key="1">
    <citation type="submission" date="2019-04" db="EMBL/GenBank/DDBJ databases">
        <title>Microbes associate with the intestines of laboratory mice.</title>
        <authorList>
            <person name="Navarre W."/>
            <person name="Wong E."/>
            <person name="Huang K."/>
            <person name="Tropini C."/>
            <person name="Ng K."/>
            <person name="Yu B."/>
        </authorList>
    </citation>
    <scope>NUCLEOTIDE SEQUENCE [LARGE SCALE GENOMIC DNA]</scope>
    <source>
        <strain evidence="2 3">NM69_E16B</strain>
    </source>
</reference>
<sequence length="271" mass="29719">MKKIMIFSLLVASLSFAACDPIEDREEMTGSITVDQIQATVTVEQIDGQNVNKVFFECKSPISCQWTNGVDTKAGASGEMFLLLSGENTITLKGLCADGSIVEKNFPINVDKIHYAIDPAYGLLFGSGEKVWKWAETDCLGNGGWRADQQGPEWWKLSPTDVEGQMATEGGNATMKFSLIGKKIEFSNGKSGVINFTTGDACFNGWYGTFTSTCGVLCGKAFNDCYISAGTMITKYQLVSLTEDRLVLGWCENETNAEWSGTGWWWVFEAQ</sequence>
<proteinExistence type="predicted"/>
<organism evidence="2 3">
    <name type="scientific">Bacteroides muris</name>
    <name type="common">ex Afrizal et al. 2022</name>
    <dbReference type="NCBI Taxonomy" id="2516960"/>
    <lineage>
        <taxon>Bacteria</taxon>
        <taxon>Pseudomonadati</taxon>
        <taxon>Bacteroidota</taxon>
        <taxon>Bacteroidia</taxon>
        <taxon>Bacteroidales</taxon>
        <taxon>Bacteroidaceae</taxon>
        <taxon>Bacteroides</taxon>
    </lineage>
</organism>
<dbReference type="EMBL" id="SRYZ01000010">
    <property type="protein sequence ID" value="TGY07347.1"/>
    <property type="molecule type" value="Genomic_DNA"/>
</dbReference>
<accession>A0A4S2B0A1</accession>
<evidence type="ECO:0000313" key="2">
    <source>
        <dbReference type="EMBL" id="TGY07347.1"/>
    </source>
</evidence>
<comment type="caution">
    <text evidence="2">The sequence shown here is derived from an EMBL/GenBank/DDBJ whole genome shotgun (WGS) entry which is preliminary data.</text>
</comment>
<keyword evidence="1" id="KW-0732">Signal</keyword>
<dbReference type="AlphaFoldDB" id="A0A4S2B0A1"/>
<gene>
    <name evidence="2" type="ORF">E5355_06680</name>
</gene>
<feature type="signal peptide" evidence="1">
    <location>
        <begin position="1"/>
        <end position="17"/>
    </location>
</feature>
<dbReference type="RefSeq" id="WP_136009684.1">
    <property type="nucleotide sequence ID" value="NZ_SRYZ01000010.1"/>
</dbReference>
<name>A0A4S2B0A1_9BACE</name>
<keyword evidence="3" id="KW-1185">Reference proteome</keyword>
<dbReference type="Proteomes" id="UP000310532">
    <property type="component" value="Unassembled WGS sequence"/>
</dbReference>